<accession>W6ULC7</accession>
<organism evidence="1 2">
    <name type="scientific">Echinococcus granulosus</name>
    <name type="common">Hydatid tapeworm</name>
    <dbReference type="NCBI Taxonomy" id="6210"/>
    <lineage>
        <taxon>Eukaryota</taxon>
        <taxon>Metazoa</taxon>
        <taxon>Spiralia</taxon>
        <taxon>Lophotrochozoa</taxon>
        <taxon>Platyhelminthes</taxon>
        <taxon>Cestoda</taxon>
        <taxon>Eucestoda</taxon>
        <taxon>Cyclophyllidea</taxon>
        <taxon>Taeniidae</taxon>
        <taxon>Echinococcus</taxon>
        <taxon>Echinococcus granulosus group</taxon>
    </lineage>
</organism>
<sequence length="273" mass="30963">MMDSAPEWKKEQKFLLKKYVYIEYKLKILTHFKLEKIKNMKNHVHVQRKITYSIYLSAKLLLFSHFPPLHTTTLFVHTIQPVHLPLFDEDQVGDTPNPAWSAGVVTKLSSHYLLNFPTPLHNRPDTLPTISSMGSVHFASSIILLVVKPIKAVEIGQDIKELTGAKSVNLWIMIQLFEEVVGSGALKAASPLSHILLEYSLAYFSSDRGRKWANKIYTAVAFHPLGYVPNAKASRVSELSLEYGHSSSFICTNESFSELIRSAKKSRDQGHWE</sequence>
<dbReference type="CTD" id="36341948"/>
<dbReference type="GeneID" id="36341948"/>
<keyword evidence="2" id="KW-1185">Reference proteome</keyword>
<dbReference type="Proteomes" id="UP000019149">
    <property type="component" value="Unassembled WGS sequence"/>
</dbReference>
<gene>
    <name evidence="1" type="ORF">EGR_06233</name>
</gene>
<dbReference type="EMBL" id="APAU02000053">
    <property type="protein sequence ID" value="EUB58917.1"/>
    <property type="molecule type" value="Genomic_DNA"/>
</dbReference>
<protein>
    <submittedName>
        <fullName evidence="1">Uncharacterized protein</fullName>
    </submittedName>
</protein>
<name>W6ULC7_ECHGR</name>
<dbReference type="AlphaFoldDB" id="W6ULC7"/>
<reference evidence="1 2" key="1">
    <citation type="journal article" date="2013" name="Nat. Genet.">
        <title>The genome of the hydatid tapeworm Echinococcus granulosus.</title>
        <authorList>
            <person name="Zheng H."/>
            <person name="Zhang W."/>
            <person name="Zhang L."/>
            <person name="Zhang Z."/>
            <person name="Li J."/>
            <person name="Lu G."/>
            <person name="Zhu Y."/>
            <person name="Wang Y."/>
            <person name="Huang Y."/>
            <person name="Liu J."/>
            <person name="Kang H."/>
            <person name="Chen J."/>
            <person name="Wang L."/>
            <person name="Chen A."/>
            <person name="Yu S."/>
            <person name="Gao Z."/>
            <person name="Jin L."/>
            <person name="Gu W."/>
            <person name="Wang Z."/>
            <person name="Zhao L."/>
            <person name="Shi B."/>
            <person name="Wen H."/>
            <person name="Lin R."/>
            <person name="Jones M.K."/>
            <person name="Brejova B."/>
            <person name="Vinar T."/>
            <person name="Zhao G."/>
            <person name="McManus D.P."/>
            <person name="Chen Z."/>
            <person name="Zhou Y."/>
            <person name="Wang S."/>
        </authorList>
    </citation>
    <scope>NUCLEOTIDE SEQUENCE [LARGE SCALE GENOMIC DNA]</scope>
</reference>
<evidence type="ECO:0000313" key="2">
    <source>
        <dbReference type="Proteomes" id="UP000019149"/>
    </source>
</evidence>
<proteinExistence type="predicted"/>
<dbReference type="KEGG" id="egl:EGR_06233"/>
<comment type="caution">
    <text evidence="1">The sequence shown here is derived from an EMBL/GenBank/DDBJ whole genome shotgun (WGS) entry which is preliminary data.</text>
</comment>
<dbReference type="RefSeq" id="XP_024350113.1">
    <property type="nucleotide sequence ID" value="XM_024495482.1"/>
</dbReference>
<evidence type="ECO:0000313" key="1">
    <source>
        <dbReference type="EMBL" id="EUB58917.1"/>
    </source>
</evidence>